<proteinExistence type="predicted"/>
<evidence type="ECO:0000256" key="1">
    <source>
        <dbReference type="SAM" id="MobiDB-lite"/>
    </source>
</evidence>
<protein>
    <submittedName>
        <fullName evidence="2">15463_t:CDS:1</fullName>
    </submittedName>
</protein>
<dbReference type="AlphaFoldDB" id="A0A9N9BGX3"/>
<sequence>MTSYTDFQTRDDRETLSRLDELVVPRSPLSPPVENHLYQNTSYSTFPITPPPDYNGKYDEINMNEGDDGMDESGDEISALPQFSRFTHVDHGDPLVNSLASPLSALDLSDDDDRHRDILHDLNNRDRKVQEIITLNKHHFEKVKQSLSCSGEEWQRFLRVLYAKSEIVPDKEWYDTVSEFINPTNPLLSKFEDLICNNLQAEPINESIYYYDETAPGQTSEIDDDYGYAPSINSTATGNSRRQSRDDDIIQFQGVDIKEIRNYPEKLANLENLYPEFFIDAKVYLSQECRVRLGHHLQDKNCKAYTCEFTTDDLIDSNSDSDDYLLEREYSEDFVDEIRANVEEHEQTCEDSKLYSHFVQILLTPRRMMPDDLWEESIYECLINWPHLISQLKEIIAYELSKKEDLNNNGYLCNWTDSQEFTIQL</sequence>
<dbReference type="Proteomes" id="UP000789570">
    <property type="component" value="Unassembled WGS sequence"/>
</dbReference>
<reference evidence="2" key="1">
    <citation type="submission" date="2021-06" db="EMBL/GenBank/DDBJ databases">
        <authorList>
            <person name="Kallberg Y."/>
            <person name="Tangrot J."/>
            <person name="Rosling A."/>
        </authorList>
    </citation>
    <scope>NUCLEOTIDE SEQUENCE</scope>
    <source>
        <strain evidence="2">UK204</strain>
    </source>
</reference>
<organism evidence="2 3">
    <name type="scientific">Funneliformis caledonium</name>
    <dbReference type="NCBI Taxonomy" id="1117310"/>
    <lineage>
        <taxon>Eukaryota</taxon>
        <taxon>Fungi</taxon>
        <taxon>Fungi incertae sedis</taxon>
        <taxon>Mucoromycota</taxon>
        <taxon>Glomeromycotina</taxon>
        <taxon>Glomeromycetes</taxon>
        <taxon>Glomerales</taxon>
        <taxon>Glomeraceae</taxon>
        <taxon>Funneliformis</taxon>
    </lineage>
</organism>
<comment type="caution">
    <text evidence="2">The sequence shown here is derived from an EMBL/GenBank/DDBJ whole genome shotgun (WGS) entry which is preliminary data.</text>
</comment>
<dbReference type="EMBL" id="CAJVPQ010001702">
    <property type="protein sequence ID" value="CAG8565855.1"/>
    <property type="molecule type" value="Genomic_DNA"/>
</dbReference>
<evidence type="ECO:0000313" key="2">
    <source>
        <dbReference type="EMBL" id="CAG8565855.1"/>
    </source>
</evidence>
<name>A0A9N9BGX3_9GLOM</name>
<feature type="region of interest" description="Disordered" evidence="1">
    <location>
        <begin position="220"/>
        <end position="245"/>
    </location>
</feature>
<evidence type="ECO:0000313" key="3">
    <source>
        <dbReference type="Proteomes" id="UP000789570"/>
    </source>
</evidence>
<dbReference type="OrthoDB" id="5279943at2759"/>
<keyword evidence="3" id="KW-1185">Reference proteome</keyword>
<accession>A0A9N9BGX3</accession>
<gene>
    <name evidence="2" type="ORF">FCALED_LOCUS6843</name>
</gene>
<feature type="compositionally biased region" description="Polar residues" evidence="1">
    <location>
        <begin position="231"/>
        <end position="241"/>
    </location>
</feature>